<dbReference type="Proteomes" id="UP000591131">
    <property type="component" value="Unassembled WGS sequence"/>
</dbReference>
<organism evidence="3 4">
    <name type="scientific">Perkinsus chesapeaki</name>
    <name type="common">Clam parasite</name>
    <name type="synonym">Perkinsus andrewsi</name>
    <dbReference type="NCBI Taxonomy" id="330153"/>
    <lineage>
        <taxon>Eukaryota</taxon>
        <taxon>Sar</taxon>
        <taxon>Alveolata</taxon>
        <taxon>Perkinsozoa</taxon>
        <taxon>Perkinsea</taxon>
        <taxon>Perkinsida</taxon>
        <taxon>Perkinsidae</taxon>
        <taxon>Perkinsus</taxon>
    </lineage>
</organism>
<feature type="region of interest" description="Disordered" evidence="1">
    <location>
        <begin position="158"/>
        <end position="202"/>
    </location>
</feature>
<name>A0A7J6L4B3_PERCH</name>
<feature type="transmembrane region" description="Helical" evidence="2">
    <location>
        <begin position="124"/>
        <end position="145"/>
    </location>
</feature>
<dbReference type="EMBL" id="JAAPAO010000758">
    <property type="protein sequence ID" value="KAF4654137.1"/>
    <property type="molecule type" value="Genomic_DNA"/>
</dbReference>
<proteinExistence type="predicted"/>
<evidence type="ECO:0000313" key="4">
    <source>
        <dbReference type="Proteomes" id="UP000591131"/>
    </source>
</evidence>
<gene>
    <name evidence="3" type="ORF">FOL47_010113</name>
</gene>
<evidence type="ECO:0000256" key="1">
    <source>
        <dbReference type="SAM" id="MobiDB-lite"/>
    </source>
</evidence>
<accession>A0A7J6L4B3</accession>
<sequence>GGLTLYERSDSREALAESPGDPGALPHPKHVESALLGSIGMLIAIGVVAVPFINNLTGLIFLGMCIQAGTALYFAGMAYFNSVIAPPKKRGLINSCVMGAANIGGIVGPLVGGDLYDLDPTYPFYLSVCLSCIGSLACLGIHFGIEYQLKLFKLADSPPLPEEASESRPPSNQGDIAPKDAALTDIDDSESTDTEILGMSGP</sequence>
<dbReference type="AlphaFoldDB" id="A0A7J6L4B3"/>
<reference evidence="3 4" key="1">
    <citation type="submission" date="2020-04" db="EMBL/GenBank/DDBJ databases">
        <title>Perkinsus chesapeaki whole genome sequence.</title>
        <authorList>
            <person name="Bogema D.R."/>
        </authorList>
    </citation>
    <scope>NUCLEOTIDE SEQUENCE [LARGE SCALE GENOMIC DNA]</scope>
    <source>
        <strain evidence="3">ATCC PRA-425</strain>
    </source>
</reference>
<feature type="transmembrane region" description="Helical" evidence="2">
    <location>
        <begin position="92"/>
        <end position="112"/>
    </location>
</feature>
<feature type="transmembrane region" description="Helical" evidence="2">
    <location>
        <begin position="59"/>
        <end position="80"/>
    </location>
</feature>
<dbReference type="OrthoDB" id="5086884at2759"/>
<comment type="caution">
    <text evidence="3">The sequence shown here is derived from an EMBL/GenBank/DDBJ whole genome shotgun (WGS) entry which is preliminary data.</text>
</comment>
<keyword evidence="4" id="KW-1185">Reference proteome</keyword>
<keyword evidence="2" id="KW-0472">Membrane</keyword>
<feature type="non-terminal residue" evidence="3">
    <location>
        <position position="1"/>
    </location>
</feature>
<dbReference type="InterPro" id="IPR036259">
    <property type="entry name" value="MFS_trans_sf"/>
</dbReference>
<protein>
    <recommendedName>
        <fullName evidence="5">Major facilitator superfamily (MFS) profile domain-containing protein</fullName>
    </recommendedName>
</protein>
<dbReference type="SUPFAM" id="SSF103473">
    <property type="entry name" value="MFS general substrate transporter"/>
    <property type="match status" value="1"/>
</dbReference>
<evidence type="ECO:0000256" key="2">
    <source>
        <dbReference type="SAM" id="Phobius"/>
    </source>
</evidence>
<dbReference type="Gene3D" id="1.20.1250.20">
    <property type="entry name" value="MFS general substrate transporter like domains"/>
    <property type="match status" value="1"/>
</dbReference>
<dbReference type="Pfam" id="PF07690">
    <property type="entry name" value="MFS_1"/>
    <property type="match status" value="1"/>
</dbReference>
<evidence type="ECO:0000313" key="3">
    <source>
        <dbReference type="EMBL" id="KAF4654137.1"/>
    </source>
</evidence>
<evidence type="ECO:0008006" key="5">
    <source>
        <dbReference type="Google" id="ProtNLM"/>
    </source>
</evidence>
<keyword evidence="2" id="KW-0812">Transmembrane</keyword>
<feature type="transmembrane region" description="Helical" evidence="2">
    <location>
        <begin position="34"/>
        <end position="53"/>
    </location>
</feature>
<dbReference type="GO" id="GO:0022857">
    <property type="term" value="F:transmembrane transporter activity"/>
    <property type="evidence" value="ECO:0007669"/>
    <property type="project" value="InterPro"/>
</dbReference>
<keyword evidence="2" id="KW-1133">Transmembrane helix</keyword>
<dbReference type="InterPro" id="IPR011701">
    <property type="entry name" value="MFS"/>
</dbReference>